<feature type="domain" description="Fibronectin type-III" evidence="2">
    <location>
        <begin position="159"/>
        <end position="250"/>
    </location>
</feature>
<name>A0AAN0JS43_AMPQE</name>
<dbReference type="AlphaFoldDB" id="A0AAN0JS43"/>
<dbReference type="Gene3D" id="2.60.40.10">
    <property type="entry name" value="Immunoglobulins"/>
    <property type="match status" value="2"/>
</dbReference>
<evidence type="ECO:0000256" key="1">
    <source>
        <dbReference type="SAM" id="SignalP"/>
    </source>
</evidence>
<keyword evidence="1" id="KW-0732">Signal</keyword>
<dbReference type="GeneID" id="109587909"/>
<dbReference type="InterPro" id="IPR003961">
    <property type="entry name" value="FN3_dom"/>
</dbReference>
<dbReference type="InterPro" id="IPR036116">
    <property type="entry name" value="FN3_sf"/>
</dbReference>
<feature type="chain" id="PRO_5042930339" description="Fibronectin type-III domain-containing protein" evidence="1">
    <location>
        <begin position="19"/>
        <end position="285"/>
    </location>
</feature>
<reference evidence="4" key="1">
    <citation type="journal article" date="2010" name="Nature">
        <title>The Amphimedon queenslandica genome and the evolution of animal complexity.</title>
        <authorList>
            <person name="Srivastava M."/>
            <person name="Simakov O."/>
            <person name="Chapman J."/>
            <person name="Fahey B."/>
            <person name="Gauthier M.E."/>
            <person name="Mitros T."/>
            <person name="Richards G.S."/>
            <person name="Conaco C."/>
            <person name="Dacre M."/>
            <person name="Hellsten U."/>
            <person name="Larroux C."/>
            <person name="Putnam N.H."/>
            <person name="Stanke M."/>
            <person name="Adamska M."/>
            <person name="Darling A."/>
            <person name="Degnan S.M."/>
            <person name="Oakley T.H."/>
            <person name="Plachetzki D.C."/>
            <person name="Zhai Y."/>
            <person name="Adamski M."/>
            <person name="Calcino A."/>
            <person name="Cummins S.F."/>
            <person name="Goodstein D.M."/>
            <person name="Harris C."/>
            <person name="Jackson D.J."/>
            <person name="Leys S.P."/>
            <person name="Shu S."/>
            <person name="Woodcroft B.J."/>
            <person name="Vervoort M."/>
            <person name="Kosik K.S."/>
            <person name="Manning G."/>
            <person name="Degnan B.M."/>
            <person name="Rokhsar D.S."/>
        </authorList>
    </citation>
    <scope>NUCLEOTIDE SEQUENCE [LARGE SCALE GENOMIC DNA]</scope>
</reference>
<dbReference type="CDD" id="cd00096">
    <property type="entry name" value="Ig"/>
    <property type="match status" value="1"/>
</dbReference>
<dbReference type="KEGG" id="aqu:109587909"/>
<dbReference type="PROSITE" id="PS50853">
    <property type="entry name" value="FN3"/>
    <property type="match status" value="1"/>
</dbReference>
<accession>A0AAN0JS43</accession>
<reference evidence="3" key="2">
    <citation type="submission" date="2024-06" db="UniProtKB">
        <authorList>
            <consortium name="EnsemblMetazoa"/>
        </authorList>
    </citation>
    <scope>IDENTIFICATION</scope>
</reference>
<protein>
    <recommendedName>
        <fullName evidence="2">Fibronectin type-III domain-containing protein</fullName>
    </recommendedName>
</protein>
<dbReference type="InterPro" id="IPR013783">
    <property type="entry name" value="Ig-like_fold"/>
</dbReference>
<dbReference type="SUPFAM" id="SSF48726">
    <property type="entry name" value="Immunoglobulin"/>
    <property type="match status" value="1"/>
</dbReference>
<dbReference type="InterPro" id="IPR036179">
    <property type="entry name" value="Ig-like_dom_sf"/>
</dbReference>
<organism evidence="3 4">
    <name type="scientific">Amphimedon queenslandica</name>
    <name type="common">Sponge</name>
    <dbReference type="NCBI Taxonomy" id="400682"/>
    <lineage>
        <taxon>Eukaryota</taxon>
        <taxon>Metazoa</taxon>
        <taxon>Porifera</taxon>
        <taxon>Demospongiae</taxon>
        <taxon>Heteroscleromorpha</taxon>
        <taxon>Haplosclerida</taxon>
        <taxon>Niphatidae</taxon>
        <taxon>Amphimedon</taxon>
    </lineage>
</organism>
<evidence type="ECO:0000313" key="4">
    <source>
        <dbReference type="Proteomes" id="UP000007879"/>
    </source>
</evidence>
<keyword evidence="4" id="KW-1185">Reference proteome</keyword>
<evidence type="ECO:0000313" key="3">
    <source>
        <dbReference type="EnsemblMetazoa" id="XP_019859685.1"/>
    </source>
</evidence>
<dbReference type="EnsemblMetazoa" id="XM_020004126.1">
    <property type="protein sequence ID" value="XP_019859685.1"/>
    <property type="gene ID" value="LOC109587909"/>
</dbReference>
<evidence type="ECO:0000259" key="2">
    <source>
        <dbReference type="PROSITE" id="PS50853"/>
    </source>
</evidence>
<proteinExistence type="predicted"/>
<sequence>MLRALLLLAGFLLLRVEGQQPDNLPSNGVQLYLPFVNRIIPDYSMIYASQFYNTDQNHDAGNTNDALWFFSLSFNVSNGPPTTVSCSVNGNGISTELSRVIVNGPNSTTQVTVTVRLREAGNYQCTVSNDRVEDGDNGVIGGVLALSSTTSFNLSVSDTPTGLTATRLSTGLAHVRLSWSTVSGATGYEVYYQLFSNTPVSVGTTVSTTINITSGLFQGITYTFYVVTYGSASLPSGNASVMLTISDPVVTDFMTTLIAASTITLTWSPPTAPLLHQWMILYSHQ</sequence>
<dbReference type="SUPFAM" id="SSF49265">
    <property type="entry name" value="Fibronectin type III"/>
    <property type="match status" value="1"/>
</dbReference>
<dbReference type="Proteomes" id="UP000007879">
    <property type="component" value="Unassembled WGS sequence"/>
</dbReference>
<feature type="signal peptide" evidence="1">
    <location>
        <begin position="1"/>
        <end position="18"/>
    </location>
</feature>
<dbReference type="RefSeq" id="XP_019859685.1">
    <property type="nucleotide sequence ID" value="XM_020004126.1"/>
</dbReference>